<comment type="catalytic activity">
    <reaction evidence="7">
        <text>a hydroperoxide + [thioredoxin]-dithiol = an alcohol + [thioredoxin]-disulfide + H2O</text>
        <dbReference type="Rhea" id="RHEA:62620"/>
        <dbReference type="Rhea" id="RHEA-COMP:10698"/>
        <dbReference type="Rhea" id="RHEA-COMP:10700"/>
        <dbReference type="ChEBI" id="CHEBI:15377"/>
        <dbReference type="ChEBI" id="CHEBI:29950"/>
        <dbReference type="ChEBI" id="CHEBI:30879"/>
        <dbReference type="ChEBI" id="CHEBI:35924"/>
        <dbReference type="ChEBI" id="CHEBI:50058"/>
        <dbReference type="EC" id="1.11.1.24"/>
    </reaction>
</comment>
<reference evidence="10" key="1">
    <citation type="submission" date="2020-07" db="EMBL/GenBank/DDBJ databases">
        <title>The High-quality genome of the commercially important snow crab, Chionoecetes opilio.</title>
        <authorList>
            <person name="Jeong J.-H."/>
            <person name="Ryu S."/>
        </authorList>
    </citation>
    <scope>NUCLEOTIDE SEQUENCE</scope>
    <source>
        <strain evidence="10">MADBK_172401_WGS</strain>
        <tissue evidence="10">Digestive gland</tissue>
    </source>
</reference>
<dbReference type="SUPFAM" id="SSF52833">
    <property type="entry name" value="Thioredoxin-like"/>
    <property type="match status" value="1"/>
</dbReference>
<comment type="similarity">
    <text evidence="1">Belongs to the peroxiredoxin family. AhpC/Prx1 subfamily.</text>
</comment>
<dbReference type="GO" id="GO:0008379">
    <property type="term" value="F:thioredoxin peroxidase activity"/>
    <property type="evidence" value="ECO:0007669"/>
    <property type="project" value="TreeGrafter"/>
</dbReference>
<dbReference type="Proteomes" id="UP000770661">
    <property type="component" value="Unassembled WGS sequence"/>
</dbReference>
<keyword evidence="8" id="KW-0732">Signal</keyword>
<dbReference type="GO" id="GO:0006979">
    <property type="term" value="P:response to oxidative stress"/>
    <property type="evidence" value="ECO:0007669"/>
    <property type="project" value="TreeGrafter"/>
</dbReference>
<dbReference type="InterPro" id="IPR050217">
    <property type="entry name" value="Peroxiredoxin"/>
</dbReference>
<dbReference type="GO" id="GO:0045454">
    <property type="term" value="P:cell redox homeostasis"/>
    <property type="evidence" value="ECO:0007669"/>
    <property type="project" value="TreeGrafter"/>
</dbReference>
<evidence type="ECO:0000256" key="5">
    <source>
        <dbReference type="ARBA" id="ARBA00023002"/>
    </source>
</evidence>
<evidence type="ECO:0000256" key="7">
    <source>
        <dbReference type="ARBA" id="ARBA00049091"/>
    </source>
</evidence>
<dbReference type="OrthoDB" id="185659at2759"/>
<gene>
    <name evidence="10" type="primary">Prdx4</name>
    <name evidence="10" type="ORF">GWK47_003153</name>
</gene>
<dbReference type="GO" id="GO:0005783">
    <property type="term" value="C:endoplasmic reticulum"/>
    <property type="evidence" value="ECO:0007669"/>
    <property type="project" value="TreeGrafter"/>
</dbReference>
<comment type="caution">
    <text evidence="10">The sequence shown here is derived from an EMBL/GenBank/DDBJ whole genome shotgun (WGS) entry which is preliminary data.</text>
</comment>
<dbReference type="InterPro" id="IPR000866">
    <property type="entry name" value="AhpC/TSA"/>
</dbReference>
<feature type="signal peptide" evidence="8">
    <location>
        <begin position="1"/>
        <end position="22"/>
    </location>
</feature>
<dbReference type="Pfam" id="PF00578">
    <property type="entry name" value="AhpC-TSA"/>
    <property type="match status" value="1"/>
</dbReference>
<dbReference type="GO" id="GO:0033554">
    <property type="term" value="P:cellular response to stress"/>
    <property type="evidence" value="ECO:0007669"/>
    <property type="project" value="TreeGrafter"/>
</dbReference>
<dbReference type="PROSITE" id="PS51257">
    <property type="entry name" value="PROKAR_LIPOPROTEIN"/>
    <property type="match status" value="1"/>
</dbReference>
<dbReference type="PANTHER" id="PTHR10681:SF171">
    <property type="entry name" value="PEROXIREDOXIN 4"/>
    <property type="match status" value="1"/>
</dbReference>
<dbReference type="GO" id="GO:0042744">
    <property type="term" value="P:hydrogen peroxide catabolic process"/>
    <property type="evidence" value="ECO:0007669"/>
    <property type="project" value="TreeGrafter"/>
</dbReference>
<dbReference type="GO" id="GO:0005829">
    <property type="term" value="C:cytosol"/>
    <property type="evidence" value="ECO:0007669"/>
    <property type="project" value="TreeGrafter"/>
</dbReference>
<keyword evidence="4" id="KW-0049">Antioxidant</keyword>
<evidence type="ECO:0000313" key="11">
    <source>
        <dbReference type="Proteomes" id="UP000770661"/>
    </source>
</evidence>
<keyword evidence="6" id="KW-0676">Redox-active center</keyword>
<keyword evidence="5" id="KW-0560">Oxidoreductase</keyword>
<keyword evidence="3" id="KW-0575">Peroxidase</keyword>
<dbReference type="EMBL" id="JACEEZ010026160">
    <property type="protein sequence ID" value="KAG0694358.1"/>
    <property type="molecule type" value="Genomic_DNA"/>
</dbReference>
<dbReference type="EC" id="1.11.1.24" evidence="2"/>
<evidence type="ECO:0000256" key="3">
    <source>
        <dbReference type="ARBA" id="ARBA00022559"/>
    </source>
</evidence>
<name>A0A8J8WNG0_CHIOP</name>
<dbReference type="PROSITE" id="PS51352">
    <property type="entry name" value="THIOREDOXIN_2"/>
    <property type="match status" value="1"/>
</dbReference>
<evidence type="ECO:0000256" key="1">
    <source>
        <dbReference type="ARBA" id="ARBA00009796"/>
    </source>
</evidence>
<evidence type="ECO:0000256" key="2">
    <source>
        <dbReference type="ARBA" id="ARBA00013017"/>
    </source>
</evidence>
<evidence type="ECO:0000256" key="4">
    <source>
        <dbReference type="ARBA" id="ARBA00022862"/>
    </source>
</evidence>
<proteinExistence type="inferred from homology"/>
<dbReference type="AlphaFoldDB" id="A0A8J8WNG0"/>
<evidence type="ECO:0000313" key="10">
    <source>
        <dbReference type="EMBL" id="KAG0694358.1"/>
    </source>
</evidence>
<feature type="chain" id="PRO_5035151671" description="thioredoxin-dependent peroxiredoxin" evidence="8">
    <location>
        <begin position="23"/>
        <end position="162"/>
    </location>
</feature>
<accession>A0A8J8WNG0</accession>
<dbReference type="InterPro" id="IPR013766">
    <property type="entry name" value="Thioredoxin_domain"/>
</dbReference>
<dbReference type="Gene3D" id="3.40.30.10">
    <property type="entry name" value="Glutaredoxin"/>
    <property type="match status" value="1"/>
</dbReference>
<dbReference type="InterPro" id="IPR036249">
    <property type="entry name" value="Thioredoxin-like_sf"/>
</dbReference>
<sequence length="162" mass="18342">MSRFTPWVVACVAALSVACNDAEEQCHTFAGGAVYPNTEGRASGHNLQWTSAMISKPAPVWEGTAVIDGQFQELKLSDYRGKYMVFFFYPMDFTFVCPTEILAFNDRVEEFRALNTEVVACSIDSHFTHLAWTNTQRKIEDCNWEERRFAASHPSRDLKVGT</sequence>
<protein>
    <recommendedName>
        <fullName evidence="2">thioredoxin-dependent peroxiredoxin</fullName>
        <ecNumber evidence="2">1.11.1.24</ecNumber>
    </recommendedName>
</protein>
<evidence type="ECO:0000256" key="8">
    <source>
        <dbReference type="SAM" id="SignalP"/>
    </source>
</evidence>
<evidence type="ECO:0000259" key="9">
    <source>
        <dbReference type="PROSITE" id="PS51352"/>
    </source>
</evidence>
<feature type="domain" description="Thioredoxin" evidence="9">
    <location>
        <begin position="52"/>
        <end position="162"/>
    </location>
</feature>
<evidence type="ECO:0000256" key="6">
    <source>
        <dbReference type="ARBA" id="ARBA00023284"/>
    </source>
</evidence>
<keyword evidence="11" id="KW-1185">Reference proteome</keyword>
<dbReference type="PANTHER" id="PTHR10681">
    <property type="entry name" value="THIOREDOXIN PEROXIDASE"/>
    <property type="match status" value="1"/>
</dbReference>
<organism evidence="10 11">
    <name type="scientific">Chionoecetes opilio</name>
    <name type="common">Atlantic snow crab</name>
    <name type="synonym">Cancer opilio</name>
    <dbReference type="NCBI Taxonomy" id="41210"/>
    <lineage>
        <taxon>Eukaryota</taxon>
        <taxon>Metazoa</taxon>
        <taxon>Ecdysozoa</taxon>
        <taxon>Arthropoda</taxon>
        <taxon>Crustacea</taxon>
        <taxon>Multicrustacea</taxon>
        <taxon>Malacostraca</taxon>
        <taxon>Eumalacostraca</taxon>
        <taxon>Eucarida</taxon>
        <taxon>Decapoda</taxon>
        <taxon>Pleocyemata</taxon>
        <taxon>Brachyura</taxon>
        <taxon>Eubrachyura</taxon>
        <taxon>Majoidea</taxon>
        <taxon>Majidae</taxon>
        <taxon>Chionoecetes</taxon>
    </lineage>
</organism>